<evidence type="ECO:0000259" key="1">
    <source>
        <dbReference type="Pfam" id="PF12680"/>
    </source>
</evidence>
<evidence type="ECO:0000313" key="3">
    <source>
        <dbReference type="Proteomes" id="UP001501666"/>
    </source>
</evidence>
<dbReference type="RefSeq" id="WP_346154889.1">
    <property type="nucleotide sequence ID" value="NZ_BAAATE010000037.1"/>
</dbReference>
<keyword evidence="3" id="KW-1185">Reference proteome</keyword>
<dbReference type="SUPFAM" id="SSF54427">
    <property type="entry name" value="NTF2-like"/>
    <property type="match status" value="1"/>
</dbReference>
<gene>
    <name evidence="2" type="ORF">GCM10010412_085090</name>
</gene>
<dbReference type="Gene3D" id="3.10.450.50">
    <property type="match status" value="1"/>
</dbReference>
<proteinExistence type="predicted"/>
<accession>A0ABN3T5F2</accession>
<organism evidence="2 3">
    <name type="scientific">Nonomuraea recticatena</name>
    <dbReference type="NCBI Taxonomy" id="46178"/>
    <lineage>
        <taxon>Bacteria</taxon>
        <taxon>Bacillati</taxon>
        <taxon>Actinomycetota</taxon>
        <taxon>Actinomycetes</taxon>
        <taxon>Streptosporangiales</taxon>
        <taxon>Streptosporangiaceae</taxon>
        <taxon>Nonomuraea</taxon>
    </lineage>
</organism>
<sequence>MSDVTQHDAFVRDFVSTFNAKDADALASFLTEDVTFSAYGDKPVHGRAAVIALWRGVFANFAQVRFETVHQAVNGDVVIAEQIHGLALAGGKLVPVMNMAVYELRGGKIAAWRDYTNPAYAASLLQA</sequence>
<protein>
    <recommendedName>
        <fullName evidence="1">SnoaL-like domain-containing protein</fullName>
    </recommendedName>
</protein>
<comment type="caution">
    <text evidence="2">The sequence shown here is derived from an EMBL/GenBank/DDBJ whole genome shotgun (WGS) entry which is preliminary data.</text>
</comment>
<dbReference type="InterPro" id="IPR032710">
    <property type="entry name" value="NTF2-like_dom_sf"/>
</dbReference>
<dbReference type="Proteomes" id="UP001501666">
    <property type="component" value="Unassembled WGS sequence"/>
</dbReference>
<dbReference type="Pfam" id="PF12680">
    <property type="entry name" value="SnoaL_2"/>
    <property type="match status" value="1"/>
</dbReference>
<feature type="domain" description="SnoaL-like" evidence="1">
    <location>
        <begin position="11"/>
        <end position="112"/>
    </location>
</feature>
<reference evidence="2 3" key="1">
    <citation type="journal article" date="2019" name="Int. J. Syst. Evol. Microbiol.">
        <title>The Global Catalogue of Microorganisms (GCM) 10K type strain sequencing project: providing services to taxonomists for standard genome sequencing and annotation.</title>
        <authorList>
            <consortium name="The Broad Institute Genomics Platform"/>
            <consortium name="The Broad Institute Genome Sequencing Center for Infectious Disease"/>
            <person name="Wu L."/>
            <person name="Ma J."/>
        </authorList>
    </citation>
    <scope>NUCLEOTIDE SEQUENCE [LARGE SCALE GENOMIC DNA]</scope>
    <source>
        <strain evidence="2 3">JCM 6835</strain>
    </source>
</reference>
<dbReference type="EMBL" id="BAAATE010000037">
    <property type="protein sequence ID" value="GAA2693507.1"/>
    <property type="molecule type" value="Genomic_DNA"/>
</dbReference>
<dbReference type="InterPro" id="IPR037401">
    <property type="entry name" value="SnoaL-like"/>
</dbReference>
<name>A0ABN3T5F2_9ACTN</name>
<evidence type="ECO:0000313" key="2">
    <source>
        <dbReference type="EMBL" id="GAA2693507.1"/>
    </source>
</evidence>